<comment type="caution">
    <text evidence="9">The sequence shown here is derived from an EMBL/GenBank/DDBJ whole genome shotgun (WGS) entry which is preliminary data.</text>
</comment>
<feature type="binding site" evidence="6">
    <location>
        <position position="608"/>
    </location>
    <ligand>
        <name>Ca(2+)</name>
        <dbReference type="ChEBI" id="CHEBI:29108"/>
    </ligand>
</feature>
<feature type="active site" description="Proton donor" evidence="5">
    <location>
        <position position="501"/>
    </location>
</feature>
<keyword evidence="6" id="KW-0106">Calcium</keyword>
<dbReference type="Proteomes" id="UP001515480">
    <property type="component" value="Unassembled WGS sequence"/>
</dbReference>
<reference evidence="9 10" key="1">
    <citation type="journal article" date="2024" name="Science">
        <title>Giant polyketide synthase enzymes in the biosynthesis of giant marine polyether toxins.</title>
        <authorList>
            <person name="Fallon T.R."/>
            <person name="Shende V.V."/>
            <person name="Wierzbicki I.H."/>
            <person name="Pendleton A.L."/>
            <person name="Watervoot N.F."/>
            <person name="Auber R.P."/>
            <person name="Gonzalez D.J."/>
            <person name="Wisecaver J.H."/>
            <person name="Moore B.S."/>
        </authorList>
    </citation>
    <scope>NUCLEOTIDE SEQUENCE [LARGE SCALE GENOMIC DNA]</scope>
    <source>
        <strain evidence="9 10">12B1</strain>
    </source>
</reference>
<evidence type="ECO:0000256" key="2">
    <source>
        <dbReference type="ARBA" id="ARBA00007658"/>
    </source>
</evidence>
<evidence type="ECO:0000256" key="1">
    <source>
        <dbReference type="ARBA" id="ARBA00004240"/>
    </source>
</evidence>
<dbReference type="GO" id="GO:0005975">
    <property type="term" value="P:carbohydrate metabolic process"/>
    <property type="evidence" value="ECO:0007669"/>
    <property type="project" value="InterPro"/>
</dbReference>
<dbReference type="PANTHER" id="PTHR45679:SF5">
    <property type="entry name" value="ER DEGRADATION-ENHANCING ALPHA-MANNOSIDASE-LIKE PROTEIN 1"/>
    <property type="match status" value="1"/>
</dbReference>
<dbReference type="PRINTS" id="PR00747">
    <property type="entry name" value="GLYHDRLASE47"/>
</dbReference>
<sequence length="745" mass="81333">MHGKYLVLQERRGGAWAPERPCSVAVLERAVGIAGLCRKVYHSGVSGYRIYPRPRELEDTGTCLAVPTVSKPPWRIFHLHPLHATTASPSAPAAAPSSPACSLPYSTALAHALRLVCLLPSLVALLITMMPSSPHLLWLLALLAPRPFLASEPEAEASMPLARRLELRETVREMFYHTYGAYMKHAFPHDELRPLSASWTDSLVELGNAVKPTREHYHGVALTLIDSLDTLAVLGNVSEFHWAVRWVGAHVTFDQDADVSLFETNIRVLGGLLSAHMLAAGESVGAAHLALPGYDGELLRLAVDLGDRLLSAFDGGCHMLPRSFVNLRGGLPRHNALQEQCTAGVGTLLLEFGILSRLSADARYEQAALCALRLLWSKRSSLNLLGNTLDVRSGSWRNPSAGIGAGIDSFYEYSLKSFLVFGRPELFSIWNASYQAAQKHLRVGPWYLEANMNTGGTAGLTFDALQAFWPAMQVLAGDVDAAAATQTAFHSLWSKFRVLPERFDVHRNAVHTSMAYYPLRPELSESTYALYRATGSAKYLAMGEEMVHSLNAVARNANGFAGIKSVIGLEQEDHTPSYFLAETLKYLYLLFDEDNFLNVHSSSYIFTTEGHLIPLSDKFAFAVPSPRQLDQYSVAKLKDLIEAAGLAHSDCLEKADLKDRARQAAEVIRTREGLARRGLAADPQKLSCCLDAQGQSPVNPPSSSAGRSSAPQPPHAADERQVGIAESPSAPEWTEQEGARCSHGE</sequence>
<dbReference type="PANTHER" id="PTHR45679">
    <property type="entry name" value="ER DEGRADATION-ENHANCING ALPHA-MANNOSIDASE-LIKE PROTEIN 2"/>
    <property type="match status" value="1"/>
</dbReference>
<keyword evidence="7" id="KW-0326">Glycosidase</keyword>
<evidence type="ECO:0000256" key="8">
    <source>
        <dbReference type="SAM" id="MobiDB-lite"/>
    </source>
</evidence>
<feature type="active site" evidence="5">
    <location>
        <position position="522"/>
    </location>
</feature>
<name>A0AB34KAI7_PRYPA</name>
<keyword evidence="7" id="KW-0378">Hydrolase</keyword>
<feature type="active site" description="Proton donor" evidence="5">
    <location>
        <position position="263"/>
    </location>
</feature>
<dbReference type="GO" id="GO:0044322">
    <property type="term" value="C:endoplasmic reticulum quality control compartment"/>
    <property type="evidence" value="ECO:0007669"/>
    <property type="project" value="GOC"/>
</dbReference>
<comment type="similarity">
    <text evidence="2 7">Belongs to the glycosyl hydrolase 47 family.</text>
</comment>
<organism evidence="9 10">
    <name type="scientific">Prymnesium parvum</name>
    <name type="common">Toxic golden alga</name>
    <dbReference type="NCBI Taxonomy" id="97485"/>
    <lineage>
        <taxon>Eukaryota</taxon>
        <taxon>Haptista</taxon>
        <taxon>Haptophyta</taxon>
        <taxon>Prymnesiophyceae</taxon>
        <taxon>Prymnesiales</taxon>
        <taxon>Prymnesiaceae</taxon>
        <taxon>Prymnesium</taxon>
    </lineage>
</organism>
<dbReference type="InterPro" id="IPR012341">
    <property type="entry name" value="6hp_glycosidase-like_sf"/>
</dbReference>
<evidence type="ECO:0000256" key="3">
    <source>
        <dbReference type="ARBA" id="ARBA00022824"/>
    </source>
</evidence>
<keyword evidence="6" id="KW-0479">Metal-binding</keyword>
<evidence type="ECO:0000256" key="4">
    <source>
        <dbReference type="ARBA" id="ARBA00023180"/>
    </source>
</evidence>
<dbReference type="GO" id="GO:0016020">
    <property type="term" value="C:membrane"/>
    <property type="evidence" value="ECO:0007669"/>
    <property type="project" value="InterPro"/>
</dbReference>
<comment type="cofactor">
    <cofactor evidence="6">
        <name>Ca(2+)</name>
        <dbReference type="ChEBI" id="CHEBI:29108"/>
    </cofactor>
</comment>
<dbReference type="GO" id="GO:1904380">
    <property type="term" value="P:endoplasmic reticulum mannose trimming"/>
    <property type="evidence" value="ECO:0007669"/>
    <property type="project" value="InterPro"/>
</dbReference>
<keyword evidence="10" id="KW-1185">Reference proteome</keyword>
<dbReference type="AlphaFoldDB" id="A0AB34KAI7"/>
<keyword evidence="4" id="KW-0325">Glycoprotein</keyword>
<feature type="compositionally biased region" description="Low complexity" evidence="8">
    <location>
        <begin position="701"/>
        <end position="710"/>
    </location>
</feature>
<evidence type="ECO:0000256" key="6">
    <source>
        <dbReference type="PIRSR" id="PIRSR601382-2"/>
    </source>
</evidence>
<keyword evidence="3" id="KW-0256">Endoplasmic reticulum</keyword>
<protein>
    <recommendedName>
        <fullName evidence="7">alpha-1,2-Mannosidase</fullName>
        <ecNumber evidence="7">3.2.1.-</ecNumber>
    </recommendedName>
</protein>
<evidence type="ECO:0000313" key="10">
    <source>
        <dbReference type="Proteomes" id="UP001515480"/>
    </source>
</evidence>
<evidence type="ECO:0000256" key="7">
    <source>
        <dbReference type="RuleBase" id="RU361193"/>
    </source>
</evidence>
<dbReference type="InterPro" id="IPR001382">
    <property type="entry name" value="Glyco_hydro_47"/>
</dbReference>
<dbReference type="GO" id="GO:0005509">
    <property type="term" value="F:calcium ion binding"/>
    <property type="evidence" value="ECO:0007669"/>
    <property type="project" value="InterPro"/>
</dbReference>
<gene>
    <name evidence="9" type="ORF">AB1Y20_000777</name>
</gene>
<evidence type="ECO:0000313" key="9">
    <source>
        <dbReference type="EMBL" id="KAL1529846.1"/>
    </source>
</evidence>
<dbReference type="Gene3D" id="1.50.10.10">
    <property type="match status" value="1"/>
</dbReference>
<comment type="subcellular location">
    <subcellularLocation>
        <location evidence="1">Endoplasmic reticulum</location>
    </subcellularLocation>
</comment>
<dbReference type="EMBL" id="JBGBPQ010000001">
    <property type="protein sequence ID" value="KAL1529846.1"/>
    <property type="molecule type" value="Genomic_DNA"/>
</dbReference>
<dbReference type="SUPFAM" id="SSF48225">
    <property type="entry name" value="Seven-hairpin glycosidases"/>
    <property type="match status" value="1"/>
</dbReference>
<accession>A0AB34KAI7</accession>
<dbReference type="InterPro" id="IPR044674">
    <property type="entry name" value="EDEM1/2/3"/>
</dbReference>
<feature type="region of interest" description="Disordered" evidence="8">
    <location>
        <begin position="690"/>
        <end position="745"/>
    </location>
</feature>
<evidence type="ECO:0000256" key="5">
    <source>
        <dbReference type="PIRSR" id="PIRSR601382-1"/>
    </source>
</evidence>
<dbReference type="EC" id="3.2.1.-" evidence="7"/>
<proteinExistence type="inferred from homology"/>
<feature type="active site" evidence="5">
    <location>
        <position position="408"/>
    </location>
</feature>
<dbReference type="InterPro" id="IPR036026">
    <property type="entry name" value="Seven-hairpin_glycosidases"/>
</dbReference>
<dbReference type="GO" id="GO:0004571">
    <property type="term" value="F:mannosyl-oligosaccharide 1,2-alpha-mannosidase activity"/>
    <property type="evidence" value="ECO:0007669"/>
    <property type="project" value="InterPro"/>
</dbReference>
<dbReference type="Pfam" id="PF01532">
    <property type="entry name" value="Glyco_hydro_47"/>
    <property type="match status" value="1"/>
</dbReference>